<keyword evidence="2" id="KW-1185">Reference proteome</keyword>
<comment type="caution">
    <text evidence="1">The sequence shown here is derived from an EMBL/GenBank/DDBJ whole genome shotgun (WGS) entry which is preliminary data.</text>
</comment>
<dbReference type="EMBL" id="SOHQ01000008">
    <property type="protein sequence ID" value="TFD81472.1"/>
    <property type="molecule type" value="Genomic_DNA"/>
</dbReference>
<evidence type="ECO:0000313" key="1">
    <source>
        <dbReference type="EMBL" id="TFD81472.1"/>
    </source>
</evidence>
<protein>
    <submittedName>
        <fullName evidence="1">Uncharacterized protein</fullName>
    </submittedName>
</protein>
<proteinExistence type="predicted"/>
<accession>A0A4Y8KX91</accession>
<evidence type="ECO:0000313" key="2">
    <source>
        <dbReference type="Proteomes" id="UP000298218"/>
    </source>
</evidence>
<sequence>MTLDLLRGLMLAAVGVNACCLLGSRHSRNTVTIVSTVLMTAAMIDVSFALLGIPPLAWTCLLLAWSMLCAAALRRRTANTATPTSTHAGNHQLHHLLGLIVLGGQLAGHPAAATAVRTGAHSHSSSLLLAVVVAGAAAYTLWSLALLLHTRQPRSERGALASMSAMTVCMGLMPFL</sequence>
<organism evidence="1 2">
    <name type="scientific">Cryobacterium psychrophilum</name>
    <dbReference type="NCBI Taxonomy" id="41988"/>
    <lineage>
        <taxon>Bacteria</taxon>
        <taxon>Bacillati</taxon>
        <taxon>Actinomycetota</taxon>
        <taxon>Actinomycetes</taxon>
        <taxon>Micrococcales</taxon>
        <taxon>Microbacteriaceae</taxon>
        <taxon>Cryobacterium</taxon>
    </lineage>
</organism>
<dbReference type="Proteomes" id="UP000298218">
    <property type="component" value="Unassembled WGS sequence"/>
</dbReference>
<gene>
    <name evidence="1" type="ORF">E3T53_03155</name>
</gene>
<reference evidence="1 2" key="1">
    <citation type="submission" date="2019-03" db="EMBL/GenBank/DDBJ databases">
        <title>Genomics of glacier-inhabiting Cryobacterium strains.</title>
        <authorList>
            <person name="Liu Q."/>
            <person name="Xin Y.-H."/>
        </authorList>
    </citation>
    <scope>NUCLEOTIDE SEQUENCE [LARGE SCALE GENOMIC DNA]</scope>
    <source>
        <strain evidence="1 2">CGMCC 1.4292</strain>
    </source>
</reference>
<name>A0A4Y8KX91_9MICO</name>
<dbReference type="RefSeq" id="WP_134172343.1">
    <property type="nucleotide sequence ID" value="NZ_SODI01000001.1"/>
</dbReference>
<dbReference type="AlphaFoldDB" id="A0A4Y8KX91"/>